<dbReference type="GO" id="GO:0005741">
    <property type="term" value="C:mitochondrial outer membrane"/>
    <property type="evidence" value="ECO:0007669"/>
    <property type="project" value="TreeGrafter"/>
</dbReference>
<evidence type="ECO:0000313" key="4">
    <source>
        <dbReference type="EnsemblMetazoa" id="SMAR011667-PA"/>
    </source>
</evidence>
<dbReference type="PhylomeDB" id="T1JCZ5"/>
<dbReference type="InterPro" id="IPR002475">
    <property type="entry name" value="Bcl2-like"/>
</dbReference>
<proteinExistence type="inferred from homology"/>
<protein>
    <recommendedName>
        <fullName evidence="3">Bcl-2 Bcl-2 homology region 1-3 domain-containing protein</fullName>
    </recommendedName>
</protein>
<dbReference type="Pfam" id="PF00452">
    <property type="entry name" value="Bcl-2"/>
    <property type="match status" value="1"/>
</dbReference>
<dbReference type="AlphaFoldDB" id="T1JCZ5"/>
<dbReference type="OMA" id="WMVVYLE"/>
<dbReference type="GO" id="GO:0008630">
    <property type="term" value="P:intrinsic apoptotic signaling pathway in response to DNA damage"/>
    <property type="evidence" value="ECO:0007669"/>
    <property type="project" value="TreeGrafter"/>
</dbReference>
<dbReference type="GO" id="GO:0097192">
    <property type="term" value="P:extrinsic apoptotic signaling pathway in absence of ligand"/>
    <property type="evidence" value="ECO:0007669"/>
    <property type="project" value="TreeGrafter"/>
</dbReference>
<dbReference type="Proteomes" id="UP000014500">
    <property type="component" value="Unassembled WGS sequence"/>
</dbReference>
<evidence type="ECO:0000256" key="2">
    <source>
        <dbReference type="ARBA" id="ARBA00022703"/>
    </source>
</evidence>
<accession>T1JCZ5</accession>
<sequence>MGDNRTVEMNEETRSLVQDFIIHSMEERGVAVPQPPLRSPTPLSRKLRQVTCEFEQKNRTSLDEMFVTLQEQGNQQMEVNAHLAFQGVINELFREGITWSRIVAMFAFAGGLAVRFTQDLDQIVEDLTQFIEHTLQSWIADNGGWVRQHMRLLFIVGFASARTNAFSWNRNNIPGISDGFSKMRIILSFSIIDWSEIRFFGFVT</sequence>
<dbReference type="Gene3D" id="1.10.437.10">
    <property type="entry name" value="Blc2-like"/>
    <property type="match status" value="1"/>
</dbReference>
<dbReference type="InterPro" id="IPR026298">
    <property type="entry name" value="Bcl-2_fam"/>
</dbReference>
<dbReference type="EMBL" id="JH432085">
    <property type="status" value="NOT_ANNOTATED_CDS"/>
    <property type="molecule type" value="Genomic_DNA"/>
</dbReference>
<keyword evidence="2" id="KW-0053">Apoptosis</keyword>
<dbReference type="EnsemblMetazoa" id="SMAR011667-RA">
    <property type="protein sequence ID" value="SMAR011667-PA"/>
    <property type="gene ID" value="SMAR011667"/>
</dbReference>
<organism evidence="4 5">
    <name type="scientific">Strigamia maritima</name>
    <name type="common">European centipede</name>
    <name type="synonym">Geophilus maritimus</name>
    <dbReference type="NCBI Taxonomy" id="126957"/>
    <lineage>
        <taxon>Eukaryota</taxon>
        <taxon>Metazoa</taxon>
        <taxon>Ecdysozoa</taxon>
        <taxon>Arthropoda</taxon>
        <taxon>Myriapoda</taxon>
        <taxon>Chilopoda</taxon>
        <taxon>Pleurostigmophora</taxon>
        <taxon>Geophilomorpha</taxon>
        <taxon>Linotaeniidae</taxon>
        <taxon>Strigamia</taxon>
    </lineage>
</organism>
<dbReference type="STRING" id="126957.T1JCZ5"/>
<name>T1JCZ5_STRMM</name>
<evidence type="ECO:0000313" key="5">
    <source>
        <dbReference type="Proteomes" id="UP000014500"/>
    </source>
</evidence>
<dbReference type="SMART" id="SM00337">
    <property type="entry name" value="BCL"/>
    <property type="match status" value="1"/>
</dbReference>
<evidence type="ECO:0000256" key="1">
    <source>
        <dbReference type="ARBA" id="ARBA00009458"/>
    </source>
</evidence>
<dbReference type="GO" id="GO:0001836">
    <property type="term" value="P:release of cytochrome c from mitochondria"/>
    <property type="evidence" value="ECO:0007669"/>
    <property type="project" value="TreeGrafter"/>
</dbReference>
<comment type="similarity">
    <text evidence="1">Belongs to the Bcl-2 family.</text>
</comment>
<dbReference type="GO" id="GO:0051400">
    <property type="term" value="F:BH domain binding"/>
    <property type="evidence" value="ECO:0007669"/>
    <property type="project" value="TreeGrafter"/>
</dbReference>
<dbReference type="HOGENOM" id="CLU_1344775_0_0_1"/>
<reference evidence="5" key="1">
    <citation type="submission" date="2011-05" db="EMBL/GenBank/DDBJ databases">
        <authorList>
            <person name="Richards S.R."/>
            <person name="Qu J."/>
            <person name="Jiang H."/>
            <person name="Jhangiani S.N."/>
            <person name="Agravi P."/>
            <person name="Goodspeed R."/>
            <person name="Gross S."/>
            <person name="Mandapat C."/>
            <person name="Jackson L."/>
            <person name="Mathew T."/>
            <person name="Pu L."/>
            <person name="Thornton R."/>
            <person name="Saada N."/>
            <person name="Wilczek-Boney K.B."/>
            <person name="Lee S."/>
            <person name="Kovar C."/>
            <person name="Wu Y."/>
            <person name="Scherer S.E."/>
            <person name="Worley K.C."/>
            <person name="Muzny D.M."/>
            <person name="Gibbs R."/>
        </authorList>
    </citation>
    <scope>NUCLEOTIDE SEQUENCE</scope>
    <source>
        <strain evidence="5">Brora</strain>
    </source>
</reference>
<dbReference type="CDD" id="cd06845">
    <property type="entry name" value="Bcl-2_like"/>
    <property type="match status" value="1"/>
</dbReference>
<reference evidence="4" key="2">
    <citation type="submission" date="2015-02" db="UniProtKB">
        <authorList>
            <consortium name="EnsemblMetazoa"/>
        </authorList>
    </citation>
    <scope>IDENTIFICATION</scope>
</reference>
<feature type="domain" description="Bcl-2 Bcl-2 homology region 1-3" evidence="3">
    <location>
        <begin position="47"/>
        <end position="145"/>
    </location>
</feature>
<keyword evidence="5" id="KW-1185">Reference proteome</keyword>
<dbReference type="PROSITE" id="PS50062">
    <property type="entry name" value="BCL2_FAMILY"/>
    <property type="match status" value="1"/>
</dbReference>
<dbReference type="GO" id="GO:0042981">
    <property type="term" value="P:regulation of apoptotic process"/>
    <property type="evidence" value="ECO:0007669"/>
    <property type="project" value="InterPro"/>
</dbReference>
<dbReference type="PANTHER" id="PTHR11256:SF50">
    <property type="entry name" value="APOPTOSIS REGULATOR CED-9"/>
    <property type="match status" value="1"/>
</dbReference>
<dbReference type="SUPFAM" id="SSF56854">
    <property type="entry name" value="Bcl-2 inhibitors of programmed cell death"/>
    <property type="match status" value="1"/>
</dbReference>
<dbReference type="PANTHER" id="PTHR11256">
    <property type="entry name" value="BCL-2 RELATED"/>
    <property type="match status" value="1"/>
</dbReference>
<dbReference type="eggNOG" id="KOG4728">
    <property type="taxonomic scope" value="Eukaryota"/>
</dbReference>
<dbReference type="InterPro" id="IPR036834">
    <property type="entry name" value="Bcl-2-like_sf"/>
</dbReference>
<dbReference type="PRINTS" id="PR01862">
    <property type="entry name" value="BCL2FAMILY"/>
</dbReference>
<dbReference type="InterPro" id="IPR046371">
    <property type="entry name" value="Bcl-2_BH1-3"/>
</dbReference>
<evidence type="ECO:0000259" key="3">
    <source>
        <dbReference type="SMART" id="SM00337"/>
    </source>
</evidence>